<comment type="caution">
    <text evidence="2">The sequence shown here is derived from an EMBL/GenBank/DDBJ whole genome shotgun (WGS) entry which is preliminary data.</text>
</comment>
<dbReference type="InterPro" id="IPR025421">
    <property type="entry name" value="DUF4148"/>
</dbReference>
<evidence type="ECO:0000313" key="2">
    <source>
        <dbReference type="EMBL" id="OWY34329.1"/>
    </source>
</evidence>
<organism evidence="2 3">
    <name type="scientific">Herbaspirillum aquaticum</name>
    <dbReference type="NCBI Taxonomy" id="568783"/>
    <lineage>
        <taxon>Bacteria</taxon>
        <taxon>Pseudomonadati</taxon>
        <taxon>Pseudomonadota</taxon>
        <taxon>Betaproteobacteria</taxon>
        <taxon>Burkholderiales</taxon>
        <taxon>Oxalobacteraceae</taxon>
        <taxon>Herbaspirillum</taxon>
    </lineage>
</organism>
<accession>A0A225STZ2</accession>
<dbReference type="EMBL" id="NJGV01000010">
    <property type="protein sequence ID" value="OWY34329.1"/>
    <property type="molecule type" value="Genomic_DNA"/>
</dbReference>
<protein>
    <recommendedName>
        <fullName evidence="4">DUF4148 domain-containing protein</fullName>
    </recommendedName>
</protein>
<feature type="chain" id="PRO_5013076002" description="DUF4148 domain-containing protein" evidence="1">
    <location>
        <begin position="22"/>
        <end position="86"/>
    </location>
</feature>
<feature type="signal peptide" evidence="1">
    <location>
        <begin position="1"/>
        <end position="21"/>
    </location>
</feature>
<evidence type="ECO:0008006" key="4">
    <source>
        <dbReference type="Google" id="ProtNLM"/>
    </source>
</evidence>
<dbReference type="RefSeq" id="WP_088755537.1">
    <property type="nucleotide sequence ID" value="NZ_JARJFG010000025.1"/>
</dbReference>
<dbReference type="AlphaFoldDB" id="A0A225STZ2"/>
<reference evidence="2 3" key="1">
    <citation type="journal article" date="2010" name="Int. J. Syst. Evol. Microbiol.">
        <title>Reclassification of Herbaspirillum putei as a later heterotypic synonym of Herbaspirillum huttiense, with the description of H. huttiense subsp. huttiense subsp. nov. and H. huttiense subsp. putei subsp. nov., comb. nov., and description of Herbaspirillum aquaticum sp. nov.</title>
        <authorList>
            <person name="Dobritsa A.P."/>
            <person name="Reddy M.C."/>
            <person name="Samadpour M."/>
        </authorList>
    </citation>
    <scope>NUCLEOTIDE SEQUENCE [LARGE SCALE GENOMIC DNA]</scope>
    <source>
        <strain evidence="2 3">IEH 4430</strain>
    </source>
</reference>
<dbReference type="Proteomes" id="UP000214747">
    <property type="component" value="Unassembled WGS sequence"/>
</dbReference>
<keyword evidence="3" id="KW-1185">Reference proteome</keyword>
<dbReference type="Pfam" id="PF13663">
    <property type="entry name" value="DUF4148"/>
    <property type="match status" value="1"/>
</dbReference>
<evidence type="ECO:0000256" key="1">
    <source>
        <dbReference type="SAM" id="SignalP"/>
    </source>
</evidence>
<sequence length="86" mass="8549">MSAKTIIAAVLALSASSVAFAEAQYPVDQPFVSHTTRAAVKADLARAQAQGIANQPDSVFPAVSNAPAKSAVQTAGSAADSTYAGA</sequence>
<proteinExistence type="predicted"/>
<keyword evidence="1" id="KW-0732">Signal</keyword>
<evidence type="ECO:0000313" key="3">
    <source>
        <dbReference type="Proteomes" id="UP000214747"/>
    </source>
</evidence>
<gene>
    <name evidence="2" type="ORF">CEJ45_13165</name>
</gene>
<name>A0A225STZ2_9BURK</name>